<reference evidence="9" key="1">
    <citation type="journal article" date="2020" name="Fungal Divers.">
        <title>Resolving the Mortierellaceae phylogeny through synthesis of multi-gene phylogenetics and phylogenomics.</title>
        <authorList>
            <person name="Vandepol N."/>
            <person name="Liber J."/>
            <person name="Desiro A."/>
            <person name="Na H."/>
            <person name="Kennedy M."/>
            <person name="Barry K."/>
            <person name="Grigoriev I.V."/>
            <person name="Miller A.N."/>
            <person name="O'Donnell K."/>
            <person name="Stajich J.E."/>
            <person name="Bonito G."/>
        </authorList>
    </citation>
    <scope>NUCLEOTIDE SEQUENCE</scope>
    <source>
        <strain evidence="9">REB-010B</strain>
    </source>
</reference>
<evidence type="ECO:0000256" key="7">
    <source>
        <dbReference type="SAM" id="MobiDB-lite"/>
    </source>
</evidence>
<dbReference type="GO" id="GO:0008270">
    <property type="term" value="F:zinc ion binding"/>
    <property type="evidence" value="ECO:0007669"/>
    <property type="project" value="UniProtKB-KW"/>
</dbReference>
<dbReference type="AlphaFoldDB" id="A0A9P6UU97"/>
<accession>A0A9P6UU97</accession>
<evidence type="ECO:0000256" key="1">
    <source>
        <dbReference type="ARBA" id="ARBA00004496"/>
    </source>
</evidence>
<keyword evidence="3" id="KW-0479">Metal-binding</keyword>
<comment type="subcellular location">
    <subcellularLocation>
        <location evidence="1">Cytoplasm</location>
    </subcellularLocation>
</comment>
<evidence type="ECO:0000256" key="2">
    <source>
        <dbReference type="ARBA" id="ARBA00022490"/>
    </source>
</evidence>
<protein>
    <recommendedName>
        <fullName evidence="8">RING-type domain-containing protein</fullName>
    </recommendedName>
</protein>
<dbReference type="GO" id="GO:0005737">
    <property type="term" value="C:cytoplasm"/>
    <property type="evidence" value="ECO:0007669"/>
    <property type="project" value="UniProtKB-SubCell"/>
</dbReference>
<feature type="compositionally biased region" description="Polar residues" evidence="7">
    <location>
        <begin position="726"/>
        <end position="736"/>
    </location>
</feature>
<dbReference type="Proteomes" id="UP000738325">
    <property type="component" value="Unassembled WGS sequence"/>
</dbReference>
<sequence length="824" mass="91660">MNANAASFTPQSSGSDKPSGNASGFRSALSASLANEGKKANQRAPLPANHSRAFPAEQQQRSLPGRGKNQRQSSSKRSGHDREQQQQQQGRTGEGGRSSSSLSTLTSTADSLAISMGQLSAGGDKARGNNKKNQVSLNHLLNFSFPVREEPQNTGPVRRRRNVNYQPFNKDKFINANFRFLLSPRREYEVYTMDADVSVEWEDIEQVLISVPQSCPICLQPPVAARITKCGHVYCFSCILHYLALSETSKAWRKCPICWDAIYEKDLKSVRTVQEEHDINDQGEKEIAKQIASKQEVILEMRLIQRSLNSTVALPRSKTYPLNGHVLPDELKGQPPLEFYPDAMVFSRLMVTTLDRIISELDRDIRSIEFNMEDAKSYDANAHSEEMVFFEVALDKIRNAKDEIRKNAKFFPKSALDRERILRQYFDRAGTEEPQAAGGEQQGEGEEEDETLSPSVRAISYEETGPEAYEVARQANAASSTLEASAGTESHTASGTEMDSDAVPSSSEAEPAPAPIASRNRPLNQVTTTFFFYQASNGHHLYLQPLDIRILKQHFQTYDKFPDRITVKVIGIDETSLTEEVRKKCKYLGHLPLGCEVSFLDVALEGIVGEDGVKPFEAELKMRRSKRHEKEVREERERIAREHKLNPPKPRREDIFSNDPFFQIPTPTLSSSGIGYGNSRDSAADLGLVVADADLQEALRVSAQADLDEMPTLTEALARSTRRSSELLSGSNTRAIPSSGDARATNTSGGGGPEHWTSSYESNASSGHTGPSTVWGTPSVPVSRPYDEYDDLYDDEHDFEQDVVVKRGKKKVTLLMSTSSRRNR</sequence>
<proteinExistence type="predicted"/>
<evidence type="ECO:0000256" key="5">
    <source>
        <dbReference type="ARBA" id="ARBA00022833"/>
    </source>
</evidence>
<dbReference type="GO" id="GO:0000976">
    <property type="term" value="F:transcription cis-regulatory region binding"/>
    <property type="evidence" value="ECO:0007669"/>
    <property type="project" value="TreeGrafter"/>
</dbReference>
<dbReference type="InterPro" id="IPR017907">
    <property type="entry name" value="Znf_RING_CS"/>
</dbReference>
<feature type="region of interest" description="Disordered" evidence="7">
    <location>
        <begin position="717"/>
        <end position="790"/>
    </location>
</feature>
<name>A0A9P6UU97_9FUNG</name>
<dbReference type="SMART" id="SM00184">
    <property type="entry name" value="RING"/>
    <property type="match status" value="1"/>
</dbReference>
<feature type="region of interest" description="Disordered" evidence="7">
    <location>
        <begin position="474"/>
        <end position="520"/>
    </location>
</feature>
<feature type="compositionally biased region" description="Low complexity" evidence="7">
    <location>
        <begin position="504"/>
        <end position="518"/>
    </location>
</feature>
<keyword evidence="5" id="KW-0862">Zinc</keyword>
<dbReference type="InterPro" id="IPR018957">
    <property type="entry name" value="Znf_C3HC4_RING-type"/>
</dbReference>
<feature type="region of interest" description="Disordered" evidence="7">
    <location>
        <begin position="427"/>
        <end position="454"/>
    </location>
</feature>
<dbReference type="InterPro" id="IPR013083">
    <property type="entry name" value="Znf_RING/FYVE/PHD"/>
</dbReference>
<keyword evidence="2" id="KW-0963">Cytoplasm</keyword>
<feature type="compositionally biased region" description="Low complexity" evidence="7">
    <location>
        <begin position="85"/>
        <end position="106"/>
    </location>
</feature>
<organism evidence="9 10">
    <name type="scientific">Dissophora globulifera</name>
    <dbReference type="NCBI Taxonomy" id="979702"/>
    <lineage>
        <taxon>Eukaryota</taxon>
        <taxon>Fungi</taxon>
        <taxon>Fungi incertae sedis</taxon>
        <taxon>Mucoromycota</taxon>
        <taxon>Mortierellomycotina</taxon>
        <taxon>Mortierellomycetes</taxon>
        <taxon>Mortierellales</taxon>
        <taxon>Mortierellaceae</taxon>
        <taxon>Dissophora</taxon>
    </lineage>
</organism>
<dbReference type="Pfam" id="PF00097">
    <property type="entry name" value="zf-C3HC4"/>
    <property type="match status" value="1"/>
</dbReference>
<evidence type="ECO:0000256" key="6">
    <source>
        <dbReference type="PROSITE-ProRule" id="PRU00175"/>
    </source>
</evidence>
<evidence type="ECO:0000256" key="4">
    <source>
        <dbReference type="ARBA" id="ARBA00022771"/>
    </source>
</evidence>
<keyword evidence="10" id="KW-1185">Reference proteome</keyword>
<evidence type="ECO:0000313" key="10">
    <source>
        <dbReference type="Proteomes" id="UP000738325"/>
    </source>
</evidence>
<dbReference type="InterPro" id="IPR001841">
    <property type="entry name" value="Znf_RING"/>
</dbReference>
<feature type="region of interest" description="Disordered" evidence="7">
    <location>
        <begin position="1"/>
        <end position="106"/>
    </location>
</feature>
<feature type="compositionally biased region" description="Polar residues" evidence="7">
    <location>
        <begin position="1"/>
        <end position="33"/>
    </location>
</feature>
<gene>
    <name evidence="9" type="ORF">BGZ99_005089</name>
</gene>
<dbReference type="OrthoDB" id="302966at2759"/>
<dbReference type="PROSITE" id="PS50089">
    <property type="entry name" value="ZF_RING_2"/>
    <property type="match status" value="1"/>
</dbReference>
<evidence type="ECO:0000259" key="8">
    <source>
        <dbReference type="PROSITE" id="PS50089"/>
    </source>
</evidence>
<dbReference type="PANTHER" id="PTHR12983">
    <property type="entry name" value="RING FINGER 10 FAMILY MEMBER"/>
    <property type="match status" value="1"/>
</dbReference>
<dbReference type="Gene3D" id="3.30.40.10">
    <property type="entry name" value="Zinc/RING finger domain, C3HC4 (zinc finger)"/>
    <property type="match status" value="1"/>
</dbReference>
<evidence type="ECO:0000256" key="3">
    <source>
        <dbReference type="ARBA" id="ARBA00022723"/>
    </source>
</evidence>
<keyword evidence="4 6" id="KW-0863">Zinc-finger</keyword>
<dbReference type="GO" id="GO:0045944">
    <property type="term" value="P:positive regulation of transcription by RNA polymerase II"/>
    <property type="evidence" value="ECO:0007669"/>
    <property type="project" value="TreeGrafter"/>
</dbReference>
<dbReference type="PANTHER" id="PTHR12983:SF9">
    <property type="entry name" value="E3 UBIQUITIN-PROTEIN LIGASE RNF10"/>
    <property type="match status" value="1"/>
</dbReference>
<feature type="compositionally biased region" description="Polar residues" evidence="7">
    <location>
        <begin position="756"/>
        <end position="776"/>
    </location>
</feature>
<dbReference type="PROSITE" id="PS00518">
    <property type="entry name" value="ZF_RING_1"/>
    <property type="match status" value="1"/>
</dbReference>
<dbReference type="InterPro" id="IPR039739">
    <property type="entry name" value="MAG2/RNF10"/>
</dbReference>
<evidence type="ECO:0000313" key="9">
    <source>
        <dbReference type="EMBL" id="KAG0319473.1"/>
    </source>
</evidence>
<comment type="caution">
    <text evidence="9">The sequence shown here is derived from an EMBL/GenBank/DDBJ whole genome shotgun (WGS) entry which is preliminary data.</text>
</comment>
<dbReference type="CDD" id="cd16536">
    <property type="entry name" value="RING-HC_RNF10"/>
    <property type="match status" value="1"/>
</dbReference>
<feature type="domain" description="RING-type" evidence="8">
    <location>
        <begin position="215"/>
        <end position="258"/>
    </location>
</feature>
<dbReference type="SUPFAM" id="SSF57850">
    <property type="entry name" value="RING/U-box"/>
    <property type="match status" value="1"/>
</dbReference>
<feature type="compositionally biased region" description="Polar residues" evidence="7">
    <location>
        <begin position="476"/>
        <end position="497"/>
    </location>
</feature>
<dbReference type="EMBL" id="JAAAIP010000322">
    <property type="protein sequence ID" value="KAG0319473.1"/>
    <property type="molecule type" value="Genomic_DNA"/>
</dbReference>